<dbReference type="EMBL" id="LAZR01013004">
    <property type="protein sequence ID" value="KKM24034.1"/>
    <property type="molecule type" value="Genomic_DNA"/>
</dbReference>
<proteinExistence type="predicted"/>
<name>A0A0F9IVJ8_9ZZZZ</name>
<comment type="caution">
    <text evidence="1">The sequence shown here is derived from an EMBL/GenBank/DDBJ whole genome shotgun (WGS) entry which is preliminary data.</text>
</comment>
<reference evidence="1" key="1">
    <citation type="journal article" date="2015" name="Nature">
        <title>Complex archaea that bridge the gap between prokaryotes and eukaryotes.</title>
        <authorList>
            <person name="Spang A."/>
            <person name="Saw J.H."/>
            <person name="Jorgensen S.L."/>
            <person name="Zaremba-Niedzwiedzka K."/>
            <person name="Martijn J."/>
            <person name="Lind A.E."/>
            <person name="van Eijk R."/>
            <person name="Schleper C."/>
            <person name="Guy L."/>
            <person name="Ettema T.J."/>
        </authorList>
    </citation>
    <scope>NUCLEOTIDE SEQUENCE</scope>
</reference>
<accession>A0A0F9IVJ8</accession>
<evidence type="ECO:0000313" key="1">
    <source>
        <dbReference type="EMBL" id="KKM24034.1"/>
    </source>
</evidence>
<gene>
    <name evidence="1" type="ORF">LCGC14_1609090</name>
</gene>
<protein>
    <submittedName>
        <fullName evidence="1">Uncharacterized protein</fullName>
    </submittedName>
</protein>
<sequence>MEITINSRDLKEYILALKIVQHRHPLLSLDESLNLHHEIVILCELLERMQNEQAQPYRGQRKVKFNIPEVLQTKNLNKALRYGIGELMYFNHPRRGFTTLDKAYAIAMANILAPVA</sequence>
<organism evidence="1">
    <name type="scientific">marine sediment metagenome</name>
    <dbReference type="NCBI Taxonomy" id="412755"/>
    <lineage>
        <taxon>unclassified sequences</taxon>
        <taxon>metagenomes</taxon>
        <taxon>ecological metagenomes</taxon>
    </lineage>
</organism>
<dbReference type="AlphaFoldDB" id="A0A0F9IVJ8"/>